<dbReference type="InterPro" id="IPR035965">
    <property type="entry name" value="PAS-like_dom_sf"/>
</dbReference>
<name>A0A4Z0RVE7_WEICO</name>
<dbReference type="SUPFAM" id="SSF55785">
    <property type="entry name" value="PYP-like sensor domain (PAS domain)"/>
    <property type="match status" value="1"/>
</dbReference>
<proteinExistence type="predicted"/>
<evidence type="ECO:0000313" key="2">
    <source>
        <dbReference type="Proteomes" id="UP000297646"/>
    </source>
</evidence>
<organism evidence="1 2">
    <name type="scientific">Weissella confusa</name>
    <name type="common">Lactobacillus confusus</name>
    <dbReference type="NCBI Taxonomy" id="1583"/>
    <lineage>
        <taxon>Bacteria</taxon>
        <taxon>Bacillati</taxon>
        <taxon>Bacillota</taxon>
        <taxon>Bacilli</taxon>
        <taxon>Lactobacillales</taxon>
        <taxon>Lactobacillaceae</taxon>
        <taxon>Weissella</taxon>
    </lineage>
</organism>
<dbReference type="Gene3D" id="3.30.450.20">
    <property type="entry name" value="PAS domain"/>
    <property type="match status" value="1"/>
</dbReference>
<sequence>MADQIELENSQTFVDGNGVISLPTGKLSLHSLRQVLNMLPFEIDFANADDELVYYSAVDNRVNARSQKSLGKPFVSLFAEADQDAVQNMLTDFHNGAASHFEQWFPKNDKTIYANYYAVRDVDGTFLGTLQFTGDITRIQGFRGIRTAFNSGKSDK</sequence>
<evidence type="ECO:0000313" key="1">
    <source>
        <dbReference type="EMBL" id="TGE70181.1"/>
    </source>
</evidence>
<dbReference type="RefSeq" id="WP_135521000.1">
    <property type="nucleotide sequence ID" value="NZ_PVSN01000084.1"/>
</dbReference>
<dbReference type="EMBL" id="PVSN01000084">
    <property type="protein sequence ID" value="TGE70181.1"/>
    <property type="molecule type" value="Genomic_DNA"/>
</dbReference>
<dbReference type="Proteomes" id="UP000297646">
    <property type="component" value="Unassembled WGS sequence"/>
</dbReference>
<accession>A0A4Z0RVE7</accession>
<dbReference type="Pfam" id="PF13596">
    <property type="entry name" value="PAS_10"/>
    <property type="match status" value="1"/>
</dbReference>
<comment type="caution">
    <text evidence="1">The sequence shown here is derived from an EMBL/GenBank/DDBJ whole genome shotgun (WGS) entry which is preliminary data.</text>
</comment>
<dbReference type="AlphaFoldDB" id="A0A4Z0RVE7"/>
<reference evidence="1 2" key="1">
    <citation type="submission" date="2018-03" db="EMBL/GenBank/DDBJ databases">
        <title>Genome sequencing of Weissella confusa isolates.</title>
        <authorList>
            <person name="Kajala I."/>
            <person name="Baruah R."/>
            <person name="Bergsveinson J."/>
            <person name="Juvonen R."/>
            <person name="Ziola B."/>
        </authorList>
    </citation>
    <scope>NUCLEOTIDE SEQUENCE [LARGE SCALE GENOMIC DNA]</scope>
    <source>
        <strain evidence="1 2">VTT E-062653</strain>
    </source>
</reference>
<protein>
    <submittedName>
        <fullName evidence="1">Uncharacterized protein</fullName>
    </submittedName>
</protein>
<gene>
    <name evidence="1" type="ORF">C6P11_10820</name>
</gene>
<dbReference type="OrthoDB" id="9769774at2"/>